<evidence type="ECO:0000313" key="6">
    <source>
        <dbReference type="Proteomes" id="UP000292385"/>
    </source>
</evidence>
<name>A0ABY2A541_9ACTN</name>
<gene>
    <name evidence="5" type="ORF">E0H58_18380</name>
</gene>
<dbReference type="InterPro" id="IPR029061">
    <property type="entry name" value="THDP-binding"/>
</dbReference>
<dbReference type="SUPFAM" id="SSF52518">
    <property type="entry name" value="Thiamin diphosphate-binding fold (THDP-binding)"/>
    <property type="match status" value="1"/>
</dbReference>
<dbReference type="EMBL" id="SJJY01000003">
    <property type="protein sequence ID" value="TCC23723.1"/>
    <property type="molecule type" value="Genomic_DNA"/>
</dbReference>
<dbReference type="InterPro" id="IPR050642">
    <property type="entry name" value="PDH_E1_Alpha_Subunit"/>
</dbReference>
<dbReference type="Gene3D" id="3.40.50.970">
    <property type="match status" value="1"/>
</dbReference>
<evidence type="ECO:0000259" key="4">
    <source>
        <dbReference type="Pfam" id="PF00676"/>
    </source>
</evidence>
<proteinExistence type="predicted"/>
<evidence type="ECO:0000256" key="3">
    <source>
        <dbReference type="ARBA" id="ARBA00023052"/>
    </source>
</evidence>
<dbReference type="Pfam" id="PF00676">
    <property type="entry name" value="E1_dh"/>
    <property type="match status" value="1"/>
</dbReference>
<dbReference type="RefSeq" id="WP_131462594.1">
    <property type="nucleotide sequence ID" value="NZ_SJJY01000003.1"/>
</dbReference>
<dbReference type="InterPro" id="IPR001017">
    <property type="entry name" value="DH_E1"/>
</dbReference>
<comment type="caution">
    <text evidence="5">The sequence shown here is derived from an EMBL/GenBank/DDBJ whole genome shotgun (WGS) entry which is preliminary data.</text>
</comment>
<organism evidence="5 6">
    <name type="scientific">Kribbella speibonae</name>
    <dbReference type="NCBI Taxonomy" id="1572660"/>
    <lineage>
        <taxon>Bacteria</taxon>
        <taxon>Bacillati</taxon>
        <taxon>Actinomycetota</taxon>
        <taxon>Actinomycetes</taxon>
        <taxon>Propionibacteriales</taxon>
        <taxon>Kribbellaceae</taxon>
        <taxon>Kribbella</taxon>
    </lineage>
</organism>
<feature type="domain" description="Dehydrogenase E1 component" evidence="4">
    <location>
        <begin position="44"/>
        <end position="309"/>
    </location>
</feature>
<evidence type="ECO:0000313" key="5">
    <source>
        <dbReference type="EMBL" id="TCC23723.1"/>
    </source>
</evidence>
<dbReference type="CDD" id="cd02000">
    <property type="entry name" value="TPP_E1_PDC_ADC_BCADC"/>
    <property type="match status" value="1"/>
</dbReference>
<sequence>MMAPSTALRETADRPQVWLTGAYRQMLFIREFDLRLAELVAASYDVARFIHLSCGQEAVAVGACAAADDRDLLCVTYRGHGTLLARGADPVRMIVEILGRPGGYQKGLGGSMHLAATELGIIDSAAIVGGNLPIAVGAGLKLKAAGEGGAVLCFFGDGATATGSFHESLNLAALLKLPVVFICENNRRSSRSAFATYSPVERVADRANAYGMHSVVVDGSDVDAMRAAVTDSRRRAVSGAGPVLVEAEVELLTGHFADSQAGLQQDVPGDPVQLCREHLHQVLGETADAQLAAIESEVRRSVALAFVAAGAR</sequence>
<dbReference type="Proteomes" id="UP000292385">
    <property type="component" value="Unassembled WGS sequence"/>
</dbReference>
<accession>A0ABY2A541</accession>
<dbReference type="PANTHER" id="PTHR11516:SF60">
    <property type="entry name" value="PYRUVATE DEHYDROGENASE E1 COMPONENT SUBUNIT ALPHA"/>
    <property type="match status" value="1"/>
</dbReference>
<keyword evidence="2" id="KW-0560">Oxidoreductase</keyword>
<keyword evidence="6" id="KW-1185">Reference proteome</keyword>
<reference evidence="5 6" key="1">
    <citation type="submission" date="2019-02" db="EMBL/GenBank/DDBJ databases">
        <title>Kribbella capetownensis sp. nov. and Kribbella speibonae sp. nov., isolated from soil.</title>
        <authorList>
            <person name="Curtis S.M."/>
            <person name="Norton I."/>
            <person name="Everest G.J."/>
            <person name="Meyers P.R."/>
        </authorList>
    </citation>
    <scope>NUCLEOTIDE SEQUENCE [LARGE SCALE GENOMIC DNA]</scope>
    <source>
        <strain evidence="5 6">SK5</strain>
    </source>
</reference>
<comment type="cofactor">
    <cofactor evidence="1">
        <name>thiamine diphosphate</name>
        <dbReference type="ChEBI" id="CHEBI:58937"/>
    </cofactor>
</comment>
<keyword evidence="3" id="KW-0786">Thiamine pyrophosphate</keyword>
<dbReference type="PANTHER" id="PTHR11516">
    <property type="entry name" value="PYRUVATE DEHYDROGENASE E1 COMPONENT, ALPHA SUBUNIT BACTERIAL AND ORGANELLAR"/>
    <property type="match status" value="1"/>
</dbReference>
<evidence type="ECO:0000256" key="2">
    <source>
        <dbReference type="ARBA" id="ARBA00023002"/>
    </source>
</evidence>
<evidence type="ECO:0000256" key="1">
    <source>
        <dbReference type="ARBA" id="ARBA00001964"/>
    </source>
</evidence>
<protein>
    <submittedName>
        <fullName evidence="5">Thiamine pyrophosphate-dependent dehydrogenase E1 component subunit alpha</fullName>
    </submittedName>
</protein>